<dbReference type="InterPro" id="IPR014721">
    <property type="entry name" value="Ribsml_uS5_D2-typ_fold_subgr"/>
</dbReference>
<gene>
    <name evidence="2" type="ORF">LSP00402_LOCUS7353</name>
</gene>
<feature type="compositionally biased region" description="Acidic residues" evidence="1">
    <location>
        <begin position="174"/>
        <end position="189"/>
    </location>
</feature>
<feature type="compositionally biased region" description="Low complexity" evidence="1">
    <location>
        <begin position="158"/>
        <end position="173"/>
    </location>
</feature>
<sequence>MGPGQKSPVRRVALGVDYQRMSVIIAVLQRKLGLKFSRSDCWVSVIGGLKLSDAPGCDLPIAISLASTKANKPVRARTCFAAEIGLGGELRALPQMDRRLREAAQFGFSRCICAPMKPPNKKAAGRGKAMPRRMVDGMEVIECADVKQAVRFGLEATSSSSPSSRLAKSPSDAPADDDEDTITDYDDDW</sequence>
<evidence type="ECO:0000256" key="1">
    <source>
        <dbReference type="SAM" id="MobiDB-lite"/>
    </source>
</evidence>
<dbReference type="Gene3D" id="3.30.230.10">
    <property type="match status" value="1"/>
</dbReference>
<dbReference type="PANTHER" id="PTHR32472">
    <property type="entry name" value="DNA REPAIR PROTEIN RADA"/>
    <property type="match status" value="1"/>
</dbReference>
<evidence type="ECO:0000313" key="2">
    <source>
        <dbReference type="EMBL" id="CAD9758784.1"/>
    </source>
</evidence>
<dbReference type="GO" id="GO:0000725">
    <property type="term" value="P:recombinational repair"/>
    <property type="evidence" value="ECO:0007669"/>
    <property type="project" value="TreeGrafter"/>
</dbReference>
<name>A0A7S2TM55_9EUKA</name>
<dbReference type="PANTHER" id="PTHR32472:SF10">
    <property type="entry name" value="DNA REPAIR PROTEIN RADA-LIKE PROTEIN"/>
    <property type="match status" value="1"/>
</dbReference>
<dbReference type="EMBL" id="HBHP01011814">
    <property type="protein sequence ID" value="CAD9758784.1"/>
    <property type="molecule type" value="Transcribed_RNA"/>
</dbReference>
<evidence type="ECO:0008006" key="3">
    <source>
        <dbReference type="Google" id="ProtNLM"/>
    </source>
</evidence>
<dbReference type="AlphaFoldDB" id="A0A7S2TM55"/>
<organism evidence="2">
    <name type="scientific">Lotharella oceanica</name>
    <dbReference type="NCBI Taxonomy" id="641309"/>
    <lineage>
        <taxon>Eukaryota</taxon>
        <taxon>Sar</taxon>
        <taxon>Rhizaria</taxon>
        <taxon>Cercozoa</taxon>
        <taxon>Chlorarachniophyceae</taxon>
        <taxon>Lotharella</taxon>
    </lineage>
</organism>
<proteinExistence type="predicted"/>
<protein>
    <recommendedName>
        <fullName evidence="3">DNA repair protein RadA</fullName>
    </recommendedName>
</protein>
<dbReference type="SUPFAM" id="SSF54211">
    <property type="entry name" value="Ribosomal protein S5 domain 2-like"/>
    <property type="match status" value="1"/>
</dbReference>
<reference evidence="2" key="1">
    <citation type="submission" date="2021-01" db="EMBL/GenBank/DDBJ databases">
        <authorList>
            <person name="Corre E."/>
            <person name="Pelletier E."/>
            <person name="Niang G."/>
            <person name="Scheremetjew M."/>
            <person name="Finn R."/>
            <person name="Kale V."/>
            <person name="Holt S."/>
            <person name="Cochrane G."/>
            <person name="Meng A."/>
            <person name="Brown T."/>
            <person name="Cohen L."/>
        </authorList>
    </citation>
    <scope>NUCLEOTIDE SEQUENCE</scope>
    <source>
        <strain evidence="2">CCMP622</strain>
    </source>
</reference>
<accession>A0A7S2TM55</accession>
<feature type="region of interest" description="Disordered" evidence="1">
    <location>
        <begin position="154"/>
        <end position="189"/>
    </location>
</feature>
<dbReference type="InterPro" id="IPR020568">
    <property type="entry name" value="Ribosomal_Su5_D2-typ_SF"/>
</dbReference>